<feature type="binding site" evidence="5">
    <location>
        <begin position="55"/>
        <end position="56"/>
    </location>
    <ligand>
        <name>phosphoenolpyruvate</name>
        <dbReference type="ChEBI" id="CHEBI:58702"/>
    </ligand>
</feature>
<evidence type="ECO:0000256" key="1">
    <source>
        <dbReference type="ARBA" id="ARBA00004688"/>
    </source>
</evidence>
<evidence type="ECO:0000313" key="7">
    <source>
        <dbReference type="EMBL" id="GMI36081.1"/>
    </source>
</evidence>
<gene>
    <name evidence="7" type="ORF">TrCOL_g3753</name>
</gene>
<dbReference type="PANTHER" id="PTHR21337:SF0">
    <property type="entry name" value="PHOSPHO-2-DEHYDRO-3-DEOXYHEPTONATE ALDOLASE"/>
    <property type="match status" value="1"/>
</dbReference>
<dbReference type="EMBL" id="BRYA01000937">
    <property type="protein sequence ID" value="GMI36081.1"/>
    <property type="molecule type" value="Genomic_DNA"/>
</dbReference>
<dbReference type="GO" id="GO:0003849">
    <property type="term" value="F:3-deoxy-7-phosphoheptulonate synthase activity"/>
    <property type="evidence" value="ECO:0007669"/>
    <property type="project" value="UniProtKB-EC"/>
</dbReference>
<protein>
    <recommendedName>
        <fullName evidence="6">Phospho-2-dehydro-3-deoxyheptonate aldolase</fullName>
        <ecNumber evidence="6">2.5.1.54</ecNumber>
    </recommendedName>
</protein>
<dbReference type="AlphaFoldDB" id="A0A9W7G565"/>
<dbReference type="InterPro" id="IPR013785">
    <property type="entry name" value="Aldolase_TIM"/>
</dbReference>
<evidence type="ECO:0000256" key="4">
    <source>
        <dbReference type="ARBA" id="ARBA00047508"/>
    </source>
</evidence>
<comment type="caution">
    <text evidence="7">The sequence shown here is derived from an EMBL/GenBank/DDBJ whole genome shotgun (WGS) entry which is preliminary data.</text>
</comment>
<dbReference type="GO" id="GO:0009073">
    <property type="term" value="P:aromatic amino acid family biosynthetic process"/>
    <property type="evidence" value="ECO:0007669"/>
    <property type="project" value="UniProtKB-KW"/>
</dbReference>
<keyword evidence="3 6" id="KW-0808">Transferase</keyword>
<dbReference type="SUPFAM" id="SSF51569">
    <property type="entry name" value="Aldolase"/>
    <property type="match status" value="1"/>
</dbReference>
<keyword evidence="6" id="KW-0028">Amino-acid biosynthesis</keyword>
<evidence type="ECO:0000256" key="5">
    <source>
        <dbReference type="PIRSR" id="PIRSR602480-1"/>
    </source>
</evidence>
<dbReference type="Pfam" id="PF01474">
    <property type="entry name" value="DAHP_synth_2"/>
    <property type="match status" value="1"/>
</dbReference>
<comment type="pathway">
    <text evidence="1 6">Metabolic intermediate biosynthesis; chorismate biosynthesis; chorismate from D-erythrose 4-phosphate and phosphoenolpyruvate: step 1/7.</text>
</comment>
<sequence>MKVIGVDTALPAFTTMEFYAAHECLLLPYEQSPDQAGLHHRKVVDCSAHMLWVGERTRQQDGAHFQFVHGVSNPLGVRQVHPGPASGDATR</sequence>
<dbReference type="EC" id="2.5.1.54" evidence="6"/>
<evidence type="ECO:0000256" key="2">
    <source>
        <dbReference type="ARBA" id="ARBA00008911"/>
    </source>
</evidence>
<evidence type="ECO:0000256" key="3">
    <source>
        <dbReference type="ARBA" id="ARBA00022679"/>
    </source>
</evidence>
<keyword evidence="6" id="KW-0057">Aromatic amino acid biosynthesis</keyword>
<dbReference type="GO" id="GO:0008652">
    <property type="term" value="P:amino acid biosynthetic process"/>
    <property type="evidence" value="ECO:0007669"/>
    <property type="project" value="UniProtKB-KW"/>
</dbReference>
<dbReference type="InterPro" id="IPR002480">
    <property type="entry name" value="DAHP_synth_2"/>
</dbReference>
<evidence type="ECO:0000256" key="6">
    <source>
        <dbReference type="RuleBase" id="RU363071"/>
    </source>
</evidence>
<dbReference type="Proteomes" id="UP001165065">
    <property type="component" value="Unassembled WGS sequence"/>
</dbReference>
<accession>A0A9W7G565</accession>
<name>A0A9W7G565_9STRA</name>
<comment type="catalytic activity">
    <reaction evidence="4 6">
        <text>D-erythrose 4-phosphate + phosphoenolpyruvate + H2O = 7-phospho-2-dehydro-3-deoxy-D-arabino-heptonate + phosphate</text>
        <dbReference type="Rhea" id="RHEA:14717"/>
        <dbReference type="ChEBI" id="CHEBI:15377"/>
        <dbReference type="ChEBI" id="CHEBI:16897"/>
        <dbReference type="ChEBI" id="CHEBI:43474"/>
        <dbReference type="ChEBI" id="CHEBI:58394"/>
        <dbReference type="ChEBI" id="CHEBI:58702"/>
        <dbReference type="EC" id="2.5.1.54"/>
    </reaction>
</comment>
<organism evidence="7 8">
    <name type="scientific">Triparma columacea</name>
    <dbReference type="NCBI Taxonomy" id="722753"/>
    <lineage>
        <taxon>Eukaryota</taxon>
        <taxon>Sar</taxon>
        <taxon>Stramenopiles</taxon>
        <taxon>Ochrophyta</taxon>
        <taxon>Bolidophyceae</taxon>
        <taxon>Parmales</taxon>
        <taxon>Triparmaceae</taxon>
        <taxon>Triparma</taxon>
    </lineage>
</organism>
<dbReference type="OrthoDB" id="2338at2759"/>
<keyword evidence="8" id="KW-1185">Reference proteome</keyword>
<proteinExistence type="inferred from homology"/>
<dbReference type="Gene3D" id="3.20.20.70">
    <property type="entry name" value="Aldolase class I"/>
    <property type="match status" value="1"/>
</dbReference>
<dbReference type="PANTHER" id="PTHR21337">
    <property type="entry name" value="PHOSPHO-2-DEHYDRO-3-DEOXYHEPTONATE ALDOLASE 1, 2"/>
    <property type="match status" value="1"/>
</dbReference>
<comment type="similarity">
    <text evidence="2 6">Belongs to the class-II DAHP synthase family.</text>
</comment>
<reference evidence="8" key="1">
    <citation type="journal article" date="2023" name="Commun. Biol.">
        <title>Genome analysis of Parmales, the sister group of diatoms, reveals the evolutionary specialization of diatoms from phago-mixotrophs to photoautotrophs.</title>
        <authorList>
            <person name="Ban H."/>
            <person name="Sato S."/>
            <person name="Yoshikawa S."/>
            <person name="Yamada K."/>
            <person name="Nakamura Y."/>
            <person name="Ichinomiya M."/>
            <person name="Sato N."/>
            <person name="Blanc-Mathieu R."/>
            <person name="Endo H."/>
            <person name="Kuwata A."/>
            <person name="Ogata H."/>
        </authorList>
    </citation>
    <scope>NUCLEOTIDE SEQUENCE [LARGE SCALE GENOMIC DNA]</scope>
</reference>
<evidence type="ECO:0000313" key="8">
    <source>
        <dbReference type="Proteomes" id="UP001165065"/>
    </source>
</evidence>